<keyword evidence="4" id="KW-1185">Reference proteome</keyword>
<dbReference type="InterPro" id="IPR021403">
    <property type="entry name" value="DUF3043"/>
</dbReference>
<feature type="region of interest" description="Disordered" evidence="1">
    <location>
        <begin position="1"/>
        <end position="71"/>
    </location>
</feature>
<feature type="compositionally biased region" description="Basic and acidic residues" evidence="1">
    <location>
        <begin position="57"/>
        <end position="71"/>
    </location>
</feature>
<evidence type="ECO:0000256" key="1">
    <source>
        <dbReference type="SAM" id="MobiDB-lite"/>
    </source>
</evidence>
<protein>
    <submittedName>
        <fullName evidence="3">DUF3043 domain-containing protein</fullName>
    </submittedName>
</protein>
<keyword evidence="2" id="KW-1133">Transmembrane helix</keyword>
<name>A0ABR8UNN7_9MICC</name>
<evidence type="ECO:0000313" key="3">
    <source>
        <dbReference type="EMBL" id="MBD7994182.1"/>
    </source>
</evidence>
<dbReference type="Pfam" id="PF11241">
    <property type="entry name" value="DUF3043"/>
    <property type="match status" value="1"/>
</dbReference>
<sequence>MFGRKKEAPTAQETVDLAASAQVEEARRAASPSAGKGAPTPRRKDQVAARQRPLVPNDRKAARDANRAAMREERLKTRAALDTGDERYLPLRDKGPNRRFVRDVVDARWNVGEFVMIAAAVFVVASFIQNLAIQSFILMAFWVLILLVIADSIRIRFVLRRRLTEKFGSPNQGDVWYGVSRALQLRRFRLPKPQVRRGDKVS</sequence>
<proteinExistence type="predicted"/>
<keyword evidence="2" id="KW-0472">Membrane</keyword>
<dbReference type="Proteomes" id="UP000609874">
    <property type="component" value="Unassembled WGS sequence"/>
</dbReference>
<evidence type="ECO:0000256" key="2">
    <source>
        <dbReference type="SAM" id="Phobius"/>
    </source>
</evidence>
<comment type="caution">
    <text evidence="3">The sequence shown here is derived from an EMBL/GenBank/DDBJ whole genome shotgun (WGS) entry which is preliminary data.</text>
</comment>
<feature type="transmembrane region" description="Helical" evidence="2">
    <location>
        <begin position="107"/>
        <end position="127"/>
    </location>
</feature>
<keyword evidence="2" id="KW-0812">Transmembrane</keyword>
<feature type="transmembrane region" description="Helical" evidence="2">
    <location>
        <begin position="133"/>
        <end position="153"/>
    </location>
</feature>
<organism evidence="3 4">
    <name type="scientific">Arthrobacter gallicola</name>
    <dbReference type="NCBI Taxonomy" id="2762225"/>
    <lineage>
        <taxon>Bacteria</taxon>
        <taxon>Bacillati</taxon>
        <taxon>Actinomycetota</taxon>
        <taxon>Actinomycetes</taxon>
        <taxon>Micrococcales</taxon>
        <taxon>Micrococcaceae</taxon>
        <taxon>Arthrobacter</taxon>
    </lineage>
</organism>
<gene>
    <name evidence="3" type="ORF">H9639_02585</name>
</gene>
<dbReference type="EMBL" id="JACSQD010000001">
    <property type="protein sequence ID" value="MBD7994182.1"/>
    <property type="molecule type" value="Genomic_DNA"/>
</dbReference>
<reference evidence="3 4" key="1">
    <citation type="submission" date="2020-08" db="EMBL/GenBank/DDBJ databases">
        <title>A Genomic Blueprint of the Chicken Gut Microbiome.</title>
        <authorList>
            <person name="Gilroy R."/>
            <person name="Ravi A."/>
            <person name="Getino M."/>
            <person name="Pursley I."/>
            <person name="Horton D.L."/>
            <person name="Alikhan N.-F."/>
            <person name="Baker D."/>
            <person name="Gharbi K."/>
            <person name="Hall N."/>
            <person name="Watson M."/>
            <person name="Adriaenssens E.M."/>
            <person name="Foster-Nyarko E."/>
            <person name="Jarju S."/>
            <person name="Secka A."/>
            <person name="Antonio M."/>
            <person name="Oren A."/>
            <person name="Chaudhuri R."/>
            <person name="La Ragione R.M."/>
            <person name="Hildebrand F."/>
            <person name="Pallen M.J."/>
        </authorList>
    </citation>
    <scope>NUCLEOTIDE SEQUENCE [LARGE SCALE GENOMIC DNA]</scope>
    <source>
        <strain evidence="3 4">Sa2CUA1</strain>
    </source>
</reference>
<evidence type="ECO:0000313" key="4">
    <source>
        <dbReference type="Proteomes" id="UP000609874"/>
    </source>
</evidence>
<accession>A0ABR8UNN7</accession>
<dbReference type="RefSeq" id="WP_191806550.1">
    <property type="nucleotide sequence ID" value="NZ_JACSQD010000001.1"/>
</dbReference>